<keyword evidence="3" id="KW-1185">Reference proteome</keyword>
<dbReference type="RefSeq" id="WP_062481203.1">
    <property type="nucleotide sequence ID" value="NZ_CP013650.1"/>
</dbReference>
<evidence type="ECO:0000313" key="3">
    <source>
        <dbReference type="Proteomes" id="UP000068447"/>
    </source>
</evidence>
<evidence type="ECO:0000256" key="1">
    <source>
        <dbReference type="SAM" id="Phobius"/>
    </source>
</evidence>
<keyword evidence="1" id="KW-0472">Membrane</keyword>
<name>A0A0U3AKC2_9ALTE</name>
<dbReference type="EMBL" id="CP013650">
    <property type="protein sequence ID" value="ALS99201.1"/>
    <property type="molecule type" value="Genomic_DNA"/>
</dbReference>
<feature type="transmembrane region" description="Helical" evidence="1">
    <location>
        <begin position="108"/>
        <end position="126"/>
    </location>
</feature>
<dbReference type="KEGG" id="lal:AT746_13670"/>
<evidence type="ECO:0000313" key="2">
    <source>
        <dbReference type="EMBL" id="ALS99201.1"/>
    </source>
</evidence>
<accession>A0A0U3AKC2</accession>
<feature type="transmembrane region" description="Helical" evidence="1">
    <location>
        <begin position="189"/>
        <end position="206"/>
    </location>
</feature>
<feature type="transmembrane region" description="Helical" evidence="1">
    <location>
        <begin position="164"/>
        <end position="183"/>
    </location>
</feature>
<reference evidence="2 3" key="1">
    <citation type="submission" date="2015-12" db="EMBL/GenBank/DDBJ databases">
        <title>Complete genome of Lacimicrobium alkaliphilum KCTC 32984.</title>
        <authorList>
            <person name="Kim S.-G."/>
            <person name="Lee Y.-J."/>
        </authorList>
    </citation>
    <scope>NUCLEOTIDE SEQUENCE [LARGE SCALE GENOMIC DNA]</scope>
    <source>
        <strain evidence="2 3">YelD216</strain>
    </source>
</reference>
<keyword evidence="1" id="KW-0812">Transmembrane</keyword>
<organism evidence="2 3">
    <name type="scientific">Lacimicrobium alkaliphilum</name>
    <dbReference type="NCBI Taxonomy" id="1526571"/>
    <lineage>
        <taxon>Bacteria</taxon>
        <taxon>Pseudomonadati</taxon>
        <taxon>Pseudomonadota</taxon>
        <taxon>Gammaproteobacteria</taxon>
        <taxon>Alteromonadales</taxon>
        <taxon>Alteromonadaceae</taxon>
        <taxon>Lacimicrobium</taxon>
    </lineage>
</organism>
<feature type="transmembrane region" description="Helical" evidence="1">
    <location>
        <begin position="138"/>
        <end position="157"/>
    </location>
</feature>
<feature type="transmembrane region" description="Helical" evidence="1">
    <location>
        <begin position="28"/>
        <end position="46"/>
    </location>
</feature>
<feature type="transmembrane region" description="Helical" evidence="1">
    <location>
        <begin position="53"/>
        <end position="72"/>
    </location>
</feature>
<dbReference type="STRING" id="1526571.AT746_13670"/>
<gene>
    <name evidence="2" type="ORF">AT746_13670</name>
</gene>
<evidence type="ECO:0008006" key="4">
    <source>
        <dbReference type="Google" id="ProtNLM"/>
    </source>
</evidence>
<keyword evidence="1" id="KW-1133">Transmembrane helix</keyword>
<protein>
    <recommendedName>
        <fullName evidence="4">MFS transporter permease</fullName>
    </recommendedName>
</protein>
<proteinExistence type="predicted"/>
<sequence length="208" mass="24131">MQDYSLHDLVLFSAEVFKHLQRAYNSNLWPWHWLALLGGGLLFLSLKYNKFTWLGPWYGAISWWWLAWGYAFQHYGQINWAADYLAWFFALQGLLMLLLLFRKPERAINVLVILLLVYAFMLRPLWQLLMMEPAMVSLPGLFPLPSLLVTLAILGHYRAPLPLWLLPLLLLLLETMTLWLLGLSGWTEGPIILLIMAVAILAKGWIPK</sequence>
<dbReference type="Proteomes" id="UP000068447">
    <property type="component" value="Chromosome"/>
</dbReference>
<feature type="transmembrane region" description="Helical" evidence="1">
    <location>
        <begin position="84"/>
        <end position="101"/>
    </location>
</feature>
<dbReference type="AlphaFoldDB" id="A0A0U3AKC2"/>